<accession>A0A6J6XRI9</accession>
<dbReference type="Gene3D" id="3.90.1150.200">
    <property type="match status" value="1"/>
</dbReference>
<evidence type="ECO:0000313" key="1">
    <source>
        <dbReference type="EMBL" id="CAB4344686.1"/>
    </source>
</evidence>
<dbReference type="Pfam" id="PF14117">
    <property type="entry name" value="DUF4287"/>
    <property type="match status" value="1"/>
</dbReference>
<organism evidence="3">
    <name type="scientific">freshwater metagenome</name>
    <dbReference type="NCBI Taxonomy" id="449393"/>
    <lineage>
        <taxon>unclassified sequences</taxon>
        <taxon>metagenomes</taxon>
        <taxon>ecological metagenomes</taxon>
    </lineage>
</organism>
<proteinExistence type="predicted"/>
<dbReference type="AlphaFoldDB" id="A0A6J6XRI9"/>
<evidence type="ECO:0000313" key="2">
    <source>
        <dbReference type="EMBL" id="CAB4719728.1"/>
    </source>
</evidence>
<name>A0A6J6XRI9_9ZZZZ</name>
<evidence type="ECO:0000313" key="6">
    <source>
        <dbReference type="EMBL" id="CAB5048003.1"/>
    </source>
</evidence>
<dbReference type="InterPro" id="IPR025629">
    <property type="entry name" value="DUF4287"/>
</dbReference>
<evidence type="ECO:0000313" key="5">
    <source>
        <dbReference type="EMBL" id="CAB5028168.1"/>
    </source>
</evidence>
<dbReference type="EMBL" id="CAESAD010000014">
    <property type="protein sequence ID" value="CAB4344686.1"/>
    <property type="molecule type" value="Genomic_DNA"/>
</dbReference>
<dbReference type="SUPFAM" id="SSF159888">
    <property type="entry name" value="YdhG-like"/>
    <property type="match status" value="1"/>
</dbReference>
<reference evidence="3" key="1">
    <citation type="submission" date="2020-05" db="EMBL/GenBank/DDBJ databases">
        <authorList>
            <person name="Chiriac C."/>
            <person name="Salcher M."/>
            <person name="Ghai R."/>
            <person name="Kavagutti S V."/>
        </authorList>
    </citation>
    <scope>NUCLEOTIDE SEQUENCE</scope>
</reference>
<gene>
    <name evidence="2" type="ORF">UFOPK2648_01364</name>
    <name evidence="3" type="ORF">UFOPK3037_00461</name>
    <name evidence="4" type="ORF">UFOPK3278_01510</name>
    <name evidence="1" type="ORF">UFOPK3925_01419</name>
    <name evidence="5" type="ORF">UFOPK4097_01394</name>
    <name evidence="6" type="ORF">UFOPK4301_00602</name>
</gene>
<dbReference type="EMBL" id="CAFAAO010000004">
    <property type="protein sequence ID" value="CAB4798443.1"/>
    <property type="molecule type" value="Genomic_DNA"/>
</dbReference>
<dbReference type="EMBL" id="CAFBPK010000029">
    <property type="protein sequence ID" value="CAB5028168.1"/>
    <property type="molecule type" value="Genomic_DNA"/>
</dbReference>
<dbReference type="EMBL" id="CAFBIX010000120">
    <property type="protein sequence ID" value="CAB4851538.1"/>
    <property type="molecule type" value="Genomic_DNA"/>
</dbReference>
<dbReference type="EMBL" id="CAEZYC010000117">
    <property type="protein sequence ID" value="CAB4719728.1"/>
    <property type="molecule type" value="Genomic_DNA"/>
</dbReference>
<evidence type="ECO:0000313" key="3">
    <source>
        <dbReference type="EMBL" id="CAB4798443.1"/>
    </source>
</evidence>
<evidence type="ECO:0000313" key="4">
    <source>
        <dbReference type="EMBL" id="CAB4851538.1"/>
    </source>
</evidence>
<dbReference type="EMBL" id="CAFBQG010000057">
    <property type="protein sequence ID" value="CAB5048003.1"/>
    <property type="molecule type" value="Genomic_DNA"/>
</dbReference>
<sequence length="185" mass="21270">MATNPDRASFFPAIEKKHGLPMSYWHDQMKLIKDLKYPEQIAFLRENHGFSQAHANALVLYSKGNTTSKRFNTIDDYLKPHDATKQKTVKAIFKAIKTKYPKMEIVIAWNQPMLKLGEDYIFGVNVLKNHILIAPHDGEAILLKFAKRLEPYEVLKKTVRVPVDWKVDVKLLQDLAAARISALKK</sequence>
<protein>
    <submittedName>
        <fullName evidence="3">Unannotated protein</fullName>
    </submittedName>
</protein>